<dbReference type="Gene3D" id="3.10.450.50">
    <property type="match status" value="1"/>
</dbReference>
<protein>
    <submittedName>
        <fullName evidence="3">Nuclear transport factor 2 family protein</fullName>
    </submittedName>
</protein>
<name>A0ABY8AMQ7_9ACTN</name>
<sequence length="256" mass="27526">MTRPVDTTDTMDSIEDFVEGSIEDFAALEPFFRIVQKGLAGLVDGEHFFDCLAEDVVVEYVVTVPGYPRRVEGRGAVADLYRGYGDVMVLHSADALAVHHAPETSVVVLEYAVHGRAVHTGRAYDNHFVSVITVADRKVTHWRDYLDPVAVFQAIGWPAEHGWWPVVGPEPAASGDVGCRQPTQPSLGGGAHEKHSSGHARHDRDRLVTAADLVPLVCGIAHAVNVHGGTSADRIATARRCLAALLGGLRAAPPHP</sequence>
<dbReference type="SUPFAM" id="SSF54427">
    <property type="entry name" value="NTF2-like"/>
    <property type="match status" value="1"/>
</dbReference>
<feature type="compositionally biased region" description="Basic and acidic residues" evidence="1">
    <location>
        <begin position="191"/>
        <end position="203"/>
    </location>
</feature>
<evidence type="ECO:0000259" key="2">
    <source>
        <dbReference type="Pfam" id="PF12680"/>
    </source>
</evidence>
<dbReference type="Proteomes" id="UP001218629">
    <property type="component" value="Chromosome"/>
</dbReference>
<evidence type="ECO:0000256" key="1">
    <source>
        <dbReference type="SAM" id="MobiDB-lite"/>
    </source>
</evidence>
<accession>A0ABY8AMQ7</accession>
<proteinExistence type="predicted"/>
<evidence type="ECO:0000313" key="3">
    <source>
        <dbReference type="EMBL" id="WEB44787.1"/>
    </source>
</evidence>
<evidence type="ECO:0000313" key="4">
    <source>
        <dbReference type="Proteomes" id="UP001218629"/>
    </source>
</evidence>
<feature type="domain" description="SnoaL-like" evidence="2">
    <location>
        <begin position="44"/>
        <end position="142"/>
    </location>
</feature>
<feature type="region of interest" description="Disordered" evidence="1">
    <location>
        <begin position="174"/>
        <end position="203"/>
    </location>
</feature>
<gene>
    <name evidence="3" type="ORF">MOV08_39590</name>
</gene>
<dbReference type="EMBL" id="CP095749">
    <property type="protein sequence ID" value="WEB44787.1"/>
    <property type="molecule type" value="Genomic_DNA"/>
</dbReference>
<dbReference type="InterPro" id="IPR037401">
    <property type="entry name" value="SnoaL-like"/>
</dbReference>
<dbReference type="RefSeq" id="WP_275310964.1">
    <property type="nucleotide sequence ID" value="NZ_CP095749.1"/>
</dbReference>
<dbReference type="InterPro" id="IPR032710">
    <property type="entry name" value="NTF2-like_dom_sf"/>
</dbReference>
<dbReference type="Pfam" id="PF12680">
    <property type="entry name" value="SnoaL_2"/>
    <property type="match status" value="1"/>
</dbReference>
<organism evidence="3 4">
    <name type="scientific">Streptomyces yunnanensis</name>
    <dbReference type="NCBI Taxonomy" id="156453"/>
    <lineage>
        <taxon>Bacteria</taxon>
        <taxon>Bacillati</taxon>
        <taxon>Actinomycetota</taxon>
        <taxon>Actinomycetes</taxon>
        <taxon>Kitasatosporales</taxon>
        <taxon>Streptomycetaceae</taxon>
        <taxon>Streptomyces</taxon>
    </lineage>
</organism>
<keyword evidence="4" id="KW-1185">Reference proteome</keyword>
<reference evidence="3 4" key="1">
    <citation type="submission" date="2022-03" db="EMBL/GenBank/DDBJ databases">
        <title>Streptomyces yunnanensis P86,complete genome.</title>
        <authorList>
            <person name="Chen S."/>
            <person name="Zhang Q."/>
        </authorList>
    </citation>
    <scope>NUCLEOTIDE SEQUENCE [LARGE SCALE GENOMIC DNA]</scope>
    <source>
        <strain evidence="3 4">P86</strain>
    </source>
</reference>